<dbReference type="SUPFAM" id="SSF52540">
    <property type="entry name" value="P-loop containing nucleoside triphosphate hydrolases"/>
    <property type="match status" value="1"/>
</dbReference>
<reference evidence="3 4" key="1">
    <citation type="submission" date="2014-02" db="EMBL/GenBank/DDBJ databases">
        <title>The genome sequence of Colletotrichum fioriniae PJ7.</title>
        <authorList>
            <person name="Baroncelli R."/>
            <person name="Thon M.R."/>
        </authorList>
    </citation>
    <scope>NUCLEOTIDE SEQUENCE [LARGE SCALE GENOMIC DNA]</scope>
    <source>
        <strain evidence="3 4">PJ7</strain>
    </source>
</reference>
<dbReference type="Gene3D" id="3.40.50.300">
    <property type="entry name" value="P-loop containing nucleotide triphosphate hydrolases"/>
    <property type="match status" value="1"/>
</dbReference>
<feature type="compositionally biased region" description="Low complexity" evidence="1">
    <location>
        <begin position="203"/>
        <end position="213"/>
    </location>
</feature>
<accession>A0A010QEY4</accession>
<feature type="compositionally biased region" description="Pro residues" evidence="1">
    <location>
        <begin position="190"/>
        <end position="202"/>
    </location>
</feature>
<dbReference type="KEGG" id="cfj:CFIO01_02922"/>
<dbReference type="AlphaFoldDB" id="A0A010QEY4"/>
<dbReference type="OrthoDB" id="8954335at2759"/>
<name>A0A010QEY4_9PEZI</name>
<gene>
    <name evidence="3" type="ORF">CFIO01_02922</name>
</gene>
<proteinExistence type="predicted"/>
<feature type="domain" description="G" evidence="2">
    <location>
        <begin position="7"/>
        <end position="95"/>
    </location>
</feature>
<evidence type="ECO:0000313" key="3">
    <source>
        <dbReference type="EMBL" id="EXF75335.1"/>
    </source>
</evidence>
<evidence type="ECO:0000256" key="1">
    <source>
        <dbReference type="SAM" id="MobiDB-lite"/>
    </source>
</evidence>
<protein>
    <recommendedName>
        <fullName evidence="2">G domain-containing protein</fullName>
    </recommendedName>
</protein>
<evidence type="ECO:0000259" key="2">
    <source>
        <dbReference type="Pfam" id="PF01926"/>
    </source>
</evidence>
<dbReference type="Proteomes" id="UP000020467">
    <property type="component" value="Unassembled WGS sequence"/>
</dbReference>
<evidence type="ECO:0000313" key="4">
    <source>
        <dbReference type="Proteomes" id="UP000020467"/>
    </source>
</evidence>
<dbReference type="Pfam" id="PF01926">
    <property type="entry name" value="MMR_HSR1"/>
    <property type="match status" value="1"/>
</dbReference>
<organism evidence="3 4">
    <name type="scientific">Colletotrichum fioriniae PJ7</name>
    <dbReference type="NCBI Taxonomy" id="1445577"/>
    <lineage>
        <taxon>Eukaryota</taxon>
        <taxon>Fungi</taxon>
        <taxon>Dikarya</taxon>
        <taxon>Ascomycota</taxon>
        <taxon>Pezizomycotina</taxon>
        <taxon>Sordariomycetes</taxon>
        <taxon>Hypocreomycetidae</taxon>
        <taxon>Glomerellales</taxon>
        <taxon>Glomerellaceae</taxon>
        <taxon>Colletotrichum</taxon>
        <taxon>Colletotrichum acutatum species complex</taxon>
    </lineage>
</organism>
<dbReference type="HOGENOM" id="CLU_1008345_0_0_1"/>
<keyword evidence="4" id="KW-1185">Reference proteome</keyword>
<sequence>MNNLILAVIGPKGCGKTTFIRSLFETAGDYAVAQDDDVSIHTANLDEQNLQIHLIDTPGLSPDKRHLPDTKTLNYIKTRLESMDRQIDGVIYLQRVMDLSNANYAVCNLNAFSNVFSSRRFRHAVVAATNWDRVASETDSSVLEGYFYDYLDRVCIISSMGTRIQRARLSDSTDASWGLLESIRHVESPEPSPPPSPPPPTPDSTLPSSPAPDESWAPSGQDREGSPSAATKHNQIDDLQQILAELASDGEGTGADHHKVEDERPCRVEHVEADSE</sequence>
<comment type="caution">
    <text evidence="3">The sequence shown here is derived from an EMBL/GenBank/DDBJ whole genome shotgun (WGS) entry which is preliminary data.</text>
</comment>
<dbReference type="CDD" id="cd00882">
    <property type="entry name" value="Ras_like_GTPase"/>
    <property type="match status" value="1"/>
</dbReference>
<dbReference type="InterPro" id="IPR027417">
    <property type="entry name" value="P-loop_NTPase"/>
</dbReference>
<dbReference type="EMBL" id="JARH01000912">
    <property type="protein sequence ID" value="EXF75335.1"/>
    <property type="molecule type" value="Genomic_DNA"/>
</dbReference>
<dbReference type="eggNOG" id="ENOG502TB4I">
    <property type="taxonomic scope" value="Eukaryota"/>
</dbReference>
<feature type="region of interest" description="Disordered" evidence="1">
    <location>
        <begin position="185"/>
        <end position="276"/>
    </location>
</feature>
<feature type="compositionally biased region" description="Basic and acidic residues" evidence="1">
    <location>
        <begin position="254"/>
        <end position="276"/>
    </location>
</feature>
<dbReference type="GO" id="GO:0005525">
    <property type="term" value="F:GTP binding"/>
    <property type="evidence" value="ECO:0007669"/>
    <property type="project" value="InterPro"/>
</dbReference>
<dbReference type="InterPro" id="IPR006073">
    <property type="entry name" value="GTP-bd"/>
</dbReference>
<dbReference type="STRING" id="1445577.A0A010QEY4"/>